<dbReference type="Proteomes" id="UP000482960">
    <property type="component" value="Unassembled WGS sequence"/>
</dbReference>
<name>A0A6V8LBS4_9ACTN</name>
<evidence type="ECO:0000313" key="5">
    <source>
        <dbReference type="EMBL" id="GFJ94652.1"/>
    </source>
</evidence>
<feature type="domain" description="Response regulatory" evidence="4">
    <location>
        <begin position="3"/>
        <end position="125"/>
    </location>
</feature>
<accession>A0A6V8LBS4</accession>
<dbReference type="SMART" id="SM00421">
    <property type="entry name" value="HTH_LUXR"/>
    <property type="match status" value="1"/>
</dbReference>
<dbReference type="RefSeq" id="WP_246278395.1">
    <property type="nucleotide sequence ID" value="NZ_BAABJB010000020.1"/>
</dbReference>
<dbReference type="InterPro" id="IPR016032">
    <property type="entry name" value="Sig_transdc_resp-reg_C-effctor"/>
</dbReference>
<dbReference type="CDD" id="cd06170">
    <property type="entry name" value="LuxR_C_like"/>
    <property type="match status" value="1"/>
</dbReference>
<dbReference type="PANTHER" id="PTHR43214">
    <property type="entry name" value="TWO-COMPONENT RESPONSE REGULATOR"/>
    <property type="match status" value="1"/>
</dbReference>
<evidence type="ECO:0000256" key="1">
    <source>
        <dbReference type="ARBA" id="ARBA00023125"/>
    </source>
</evidence>
<dbReference type="GO" id="GO:0006355">
    <property type="term" value="P:regulation of DNA-templated transcription"/>
    <property type="evidence" value="ECO:0007669"/>
    <property type="project" value="InterPro"/>
</dbReference>
<evidence type="ECO:0000259" key="4">
    <source>
        <dbReference type="PROSITE" id="PS50110"/>
    </source>
</evidence>
<sequence>MIRVLLGQRGRLLREALAAVMSAEDDLDVVAELAHADDVLPAARRDRPHVAVLDVALPGTLAVTELCPALCDALPACGVLILLDRHSGAGIGRALARLAPRVGLLGAETSPFDLIESVRQLARGEPVLDAEVAVAALTAGENPLTDRECEVLRMAIDGAPAKEIAQRLYLSAGTVRNYLSRILAKTGARTRIEAIRIAQESGWI</sequence>
<evidence type="ECO:0000256" key="2">
    <source>
        <dbReference type="PROSITE-ProRule" id="PRU00169"/>
    </source>
</evidence>
<gene>
    <name evidence="5" type="primary">desR_1</name>
    <name evidence="5" type="ORF">Prum_082940</name>
</gene>
<proteinExistence type="predicted"/>
<dbReference type="SUPFAM" id="SSF52172">
    <property type="entry name" value="CheY-like"/>
    <property type="match status" value="1"/>
</dbReference>
<dbReference type="Gene3D" id="3.40.50.2300">
    <property type="match status" value="1"/>
</dbReference>
<keyword evidence="6" id="KW-1185">Reference proteome</keyword>
<dbReference type="Pfam" id="PF00196">
    <property type="entry name" value="GerE"/>
    <property type="match status" value="1"/>
</dbReference>
<dbReference type="InterPro" id="IPR011006">
    <property type="entry name" value="CheY-like_superfamily"/>
</dbReference>
<dbReference type="PROSITE" id="PS00622">
    <property type="entry name" value="HTH_LUXR_1"/>
    <property type="match status" value="1"/>
</dbReference>
<feature type="domain" description="HTH luxR-type" evidence="3">
    <location>
        <begin position="137"/>
        <end position="202"/>
    </location>
</feature>
<reference evidence="5 6" key="2">
    <citation type="submission" date="2020-03" db="EMBL/GenBank/DDBJ databases">
        <authorList>
            <person name="Ichikawa N."/>
            <person name="Kimura A."/>
            <person name="Kitahashi Y."/>
            <person name="Uohara A."/>
        </authorList>
    </citation>
    <scope>NUCLEOTIDE SEQUENCE [LARGE SCALE GENOMIC DNA]</scope>
    <source>
        <strain evidence="5 6">NBRC 108638</strain>
    </source>
</reference>
<dbReference type="PROSITE" id="PS50110">
    <property type="entry name" value="RESPONSE_REGULATORY"/>
    <property type="match status" value="1"/>
</dbReference>
<dbReference type="SUPFAM" id="SSF46894">
    <property type="entry name" value="C-terminal effector domain of the bipartite response regulators"/>
    <property type="match status" value="1"/>
</dbReference>
<dbReference type="AlphaFoldDB" id="A0A6V8LBS4"/>
<evidence type="ECO:0000259" key="3">
    <source>
        <dbReference type="PROSITE" id="PS50043"/>
    </source>
</evidence>
<reference evidence="5 6" key="1">
    <citation type="submission" date="2020-03" db="EMBL/GenBank/DDBJ databases">
        <title>Whole genome shotgun sequence of Phytohabitans rumicis NBRC 108638.</title>
        <authorList>
            <person name="Komaki H."/>
            <person name="Tamura T."/>
        </authorList>
    </citation>
    <scope>NUCLEOTIDE SEQUENCE [LARGE SCALE GENOMIC DNA]</scope>
    <source>
        <strain evidence="5 6">NBRC 108638</strain>
    </source>
</reference>
<keyword evidence="1 5" id="KW-0238">DNA-binding</keyword>
<dbReference type="InterPro" id="IPR001789">
    <property type="entry name" value="Sig_transdc_resp-reg_receiver"/>
</dbReference>
<dbReference type="InterPro" id="IPR000792">
    <property type="entry name" value="Tscrpt_reg_LuxR_C"/>
</dbReference>
<dbReference type="GO" id="GO:0003677">
    <property type="term" value="F:DNA binding"/>
    <property type="evidence" value="ECO:0007669"/>
    <property type="project" value="UniProtKB-KW"/>
</dbReference>
<dbReference type="PRINTS" id="PR00038">
    <property type="entry name" value="HTHLUXR"/>
</dbReference>
<protein>
    <submittedName>
        <fullName evidence="5">DNA-binding response regulator</fullName>
    </submittedName>
</protein>
<comment type="caution">
    <text evidence="5">The sequence shown here is derived from an EMBL/GenBank/DDBJ whole genome shotgun (WGS) entry which is preliminary data.</text>
</comment>
<dbReference type="GO" id="GO:0000160">
    <property type="term" value="P:phosphorelay signal transduction system"/>
    <property type="evidence" value="ECO:0007669"/>
    <property type="project" value="InterPro"/>
</dbReference>
<feature type="modified residue" description="4-aspartylphosphate" evidence="2">
    <location>
        <position position="54"/>
    </location>
</feature>
<dbReference type="PANTHER" id="PTHR43214:SF42">
    <property type="entry name" value="TRANSCRIPTIONAL REGULATORY PROTEIN DESR"/>
    <property type="match status" value="1"/>
</dbReference>
<dbReference type="PROSITE" id="PS50043">
    <property type="entry name" value="HTH_LUXR_2"/>
    <property type="match status" value="1"/>
</dbReference>
<organism evidence="5 6">
    <name type="scientific">Phytohabitans rumicis</name>
    <dbReference type="NCBI Taxonomy" id="1076125"/>
    <lineage>
        <taxon>Bacteria</taxon>
        <taxon>Bacillati</taxon>
        <taxon>Actinomycetota</taxon>
        <taxon>Actinomycetes</taxon>
        <taxon>Micromonosporales</taxon>
        <taxon>Micromonosporaceae</taxon>
    </lineage>
</organism>
<keyword evidence="2" id="KW-0597">Phosphoprotein</keyword>
<dbReference type="EMBL" id="BLPG01000001">
    <property type="protein sequence ID" value="GFJ94652.1"/>
    <property type="molecule type" value="Genomic_DNA"/>
</dbReference>
<evidence type="ECO:0000313" key="6">
    <source>
        <dbReference type="Proteomes" id="UP000482960"/>
    </source>
</evidence>
<dbReference type="InterPro" id="IPR039420">
    <property type="entry name" value="WalR-like"/>
</dbReference>